<organism evidence="1 2">
    <name type="scientific">Streptomyces antnestii</name>
    <dbReference type="NCBI Taxonomy" id="2494256"/>
    <lineage>
        <taxon>Bacteria</taxon>
        <taxon>Bacillati</taxon>
        <taxon>Actinomycetota</taxon>
        <taxon>Actinomycetes</taxon>
        <taxon>Kitasatosporales</taxon>
        <taxon>Streptomycetaceae</taxon>
        <taxon>Streptomyces</taxon>
    </lineage>
</organism>
<evidence type="ECO:0000313" key="1">
    <source>
        <dbReference type="EMBL" id="RVU15895.1"/>
    </source>
</evidence>
<dbReference type="EMBL" id="RZYA01000030">
    <property type="protein sequence ID" value="RVU15895.1"/>
    <property type="molecule type" value="Genomic_DNA"/>
</dbReference>
<gene>
    <name evidence="1" type="ORF">EOT10_37960</name>
</gene>
<accession>A0A437P0Z4</accession>
<keyword evidence="2" id="KW-1185">Reference proteome</keyword>
<dbReference type="OrthoDB" id="9765195at2"/>
<dbReference type="Proteomes" id="UP000283128">
    <property type="component" value="Unassembled WGS sequence"/>
</dbReference>
<protein>
    <submittedName>
        <fullName evidence="1">Uncharacterized protein</fullName>
    </submittedName>
</protein>
<dbReference type="RefSeq" id="WP_127832938.1">
    <property type="nucleotide sequence ID" value="NZ_RZYA01000030.1"/>
</dbReference>
<evidence type="ECO:0000313" key="2">
    <source>
        <dbReference type="Proteomes" id="UP000283128"/>
    </source>
</evidence>
<dbReference type="AlphaFoldDB" id="A0A437P0Z4"/>
<comment type="caution">
    <text evidence="1">The sequence shown here is derived from an EMBL/GenBank/DDBJ whole genome shotgun (WGS) entry which is preliminary data.</text>
</comment>
<reference evidence="1 2" key="1">
    <citation type="submission" date="2019-01" db="EMBL/GenBank/DDBJ databases">
        <title>Genome sequences of Streptomyces and Rhizobium isolates collected from root and soil.</title>
        <authorList>
            <person name="Chhettri S."/>
            <person name="Sevigny J.L."/>
            <person name="Sen A."/>
            <person name="Ennis N."/>
            <person name="Tisa L."/>
        </authorList>
    </citation>
    <scope>NUCLEOTIDE SEQUENCE [LARGE SCALE GENOMIC DNA]</scope>
    <source>
        <strain evidence="1 2">San01</strain>
    </source>
</reference>
<sequence>MPIPDSVSGPKFPAELHRPGLQPVFFALFNQRHERPDPLESWLVRSGSEDNFSDDGKSVINGTEQAVYTTGAW</sequence>
<name>A0A437P0Z4_9ACTN</name>
<proteinExistence type="predicted"/>